<dbReference type="Pfam" id="PF13639">
    <property type="entry name" value="zf-RING_2"/>
    <property type="match status" value="1"/>
</dbReference>
<keyword evidence="1" id="KW-0862">Zinc</keyword>
<dbReference type="PANTHER" id="PTHR22765">
    <property type="entry name" value="RING FINGER AND PROTEASE ASSOCIATED DOMAIN-CONTAINING"/>
    <property type="match status" value="1"/>
</dbReference>
<reference evidence="4 5" key="1">
    <citation type="submission" date="2017-03" db="EMBL/GenBank/DDBJ databases">
        <title>WGS assembly of Porphyra umbilicalis.</title>
        <authorList>
            <person name="Brawley S.H."/>
            <person name="Blouin N.A."/>
            <person name="Ficko-Blean E."/>
            <person name="Wheeler G.L."/>
            <person name="Lohr M."/>
            <person name="Goodson H.V."/>
            <person name="Jenkins J.W."/>
            <person name="Blaby-Haas C.E."/>
            <person name="Helliwell K.E."/>
            <person name="Chan C."/>
            <person name="Marriage T."/>
            <person name="Bhattacharya D."/>
            <person name="Klein A.S."/>
            <person name="Badis Y."/>
            <person name="Brodie J."/>
            <person name="Cao Y."/>
            <person name="Collen J."/>
            <person name="Dittami S.M."/>
            <person name="Gachon C.M."/>
            <person name="Green B.R."/>
            <person name="Karpowicz S."/>
            <person name="Kim J.W."/>
            <person name="Kudahl U."/>
            <person name="Lin S."/>
            <person name="Michel G."/>
            <person name="Mittag M."/>
            <person name="Olson B.J."/>
            <person name="Pangilinan J."/>
            <person name="Peng Y."/>
            <person name="Qiu H."/>
            <person name="Shu S."/>
            <person name="Singer J.T."/>
            <person name="Smith A.G."/>
            <person name="Sprecher B.N."/>
            <person name="Wagner V."/>
            <person name="Wang W."/>
            <person name="Wang Z.-Y."/>
            <person name="Yan J."/>
            <person name="Yarish C."/>
            <person name="Zoeuner-Riek S."/>
            <person name="Zhuang Y."/>
            <person name="Zou Y."/>
            <person name="Lindquist E.A."/>
            <person name="Grimwood J."/>
            <person name="Barry K."/>
            <person name="Rokhsar D.S."/>
            <person name="Schmutz J."/>
            <person name="Stiller J.W."/>
            <person name="Grossman A.R."/>
            <person name="Prochnik S.E."/>
        </authorList>
    </citation>
    <scope>NUCLEOTIDE SEQUENCE [LARGE SCALE GENOMIC DNA]</scope>
    <source>
        <strain evidence="4">4086291</strain>
    </source>
</reference>
<gene>
    <name evidence="4" type="ORF">BU14_0565s0003</name>
</gene>
<dbReference type="EMBL" id="KV919150">
    <property type="protein sequence ID" value="OSX71272.1"/>
    <property type="molecule type" value="Genomic_DNA"/>
</dbReference>
<dbReference type="SMART" id="SM00184">
    <property type="entry name" value="RING"/>
    <property type="match status" value="1"/>
</dbReference>
<dbReference type="InterPro" id="IPR051826">
    <property type="entry name" value="E3_ubiquitin-ligase_domain"/>
</dbReference>
<sequence>MDTVLVATSANPRVLPSGGTTLSLPPPSGGGGATTPSTPSSPLPSALATTGGAAPPGDPFCGAITVLSLMATVLRDGLRSVPRAAAMLDLLSAAVGRRGATDGRIRRLPLRVLTLVDLATAAADNRLVRVGGGTLTAGGAHCCTLRASGSVAGDRPGGASSSAGGGARGSAGGADDWTGGDAGGTLCVIIGRASAATTCGDGGAGCGGSSCWTAGPPLADGPAAPGEQLLVEVVPYDQDACAICLGEYTHCMAVVQLPCGHIFHRPCISAWLLRQNVCPCCKREAC</sequence>
<evidence type="ECO:0000313" key="4">
    <source>
        <dbReference type="EMBL" id="OSX71272.1"/>
    </source>
</evidence>
<dbReference type="PANTHER" id="PTHR22765:SF434">
    <property type="entry name" value="GB|AAD18119.1-RELATED"/>
    <property type="match status" value="1"/>
</dbReference>
<dbReference type="Gene3D" id="3.30.40.10">
    <property type="entry name" value="Zinc/RING finger domain, C3HC4 (zinc finger)"/>
    <property type="match status" value="1"/>
</dbReference>
<dbReference type="CDD" id="cd16454">
    <property type="entry name" value="RING-H2_PA-TM-RING"/>
    <property type="match status" value="1"/>
</dbReference>
<dbReference type="SUPFAM" id="SSF57850">
    <property type="entry name" value="RING/U-box"/>
    <property type="match status" value="1"/>
</dbReference>
<keyword evidence="1" id="KW-0479">Metal-binding</keyword>
<dbReference type="GO" id="GO:0008270">
    <property type="term" value="F:zinc ion binding"/>
    <property type="evidence" value="ECO:0007669"/>
    <property type="project" value="UniProtKB-KW"/>
</dbReference>
<dbReference type="InterPro" id="IPR001841">
    <property type="entry name" value="Znf_RING"/>
</dbReference>
<dbReference type="OrthoDB" id="21204at2759"/>
<name>A0A1X6NRR3_PORUM</name>
<dbReference type="Proteomes" id="UP000218209">
    <property type="component" value="Unassembled WGS sequence"/>
</dbReference>
<feature type="region of interest" description="Disordered" evidence="2">
    <location>
        <begin position="151"/>
        <end position="174"/>
    </location>
</feature>
<evidence type="ECO:0000259" key="3">
    <source>
        <dbReference type="PROSITE" id="PS50089"/>
    </source>
</evidence>
<dbReference type="GO" id="GO:0006511">
    <property type="term" value="P:ubiquitin-dependent protein catabolic process"/>
    <property type="evidence" value="ECO:0007669"/>
    <property type="project" value="TreeGrafter"/>
</dbReference>
<dbReference type="PROSITE" id="PS50089">
    <property type="entry name" value="ZF_RING_2"/>
    <property type="match status" value="1"/>
</dbReference>
<feature type="compositionally biased region" description="Gly residues" evidence="2">
    <location>
        <begin position="163"/>
        <end position="172"/>
    </location>
</feature>
<keyword evidence="5" id="KW-1185">Reference proteome</keyword>
<accession>A0A1X6NRR3</accession>
<evidence type="ECO:0000256" key="1">
    <source>
        <dbReference type="PROSITE-ProRule" id="PRU00175"/>
    </source>
</evidence>
<dbReference type="AlphaFoldDB" id="A0A1X6NRR3"/>
<dbReference type="InterPro" id="IPR013083">
    <property type="entry name" value="Znf_RING/FYVE/PHD"/>
</dbReference>
<keyword evidence="1" id="KW-0863">Zinc-finger</keyword>
<feature type="region of interest" description="Disordered" evidence="2">
    <location>
        <begin position="7"/>
        <end position="52"/>
    </location>
</feature>
<feature type="domain" description="RING-type" evidence="3">
    <location>
        <begin position="241"/>
        <end position="282"/>
    </location>
</feature>
<feature type="compositionally biased region" description="Low complexity" evidence="2">
    <location>
        <begin position="34"/>
        <end position="52"/>
    </location>
</feature>
<organism evidence="4 5">
    <name type="scientific">Porphyra umbilicalis</name>
    <name type="common">Purple laver</name>
    <name type="synonym">Red alga</name>
    <dbReference type="NCBI Taxonomy" id="2786"/>
    <lineage>
        <taxon>Eukaryota</taxon>
        <taxon>Rhodophyta</taxon>
        <taxon>Bangiophyceae</taxon>
        <taxon>Bangiales</taxon>
        <taxon>Bangiaceae</taxon>
        <taxon>Porphyra</taxon>
    </lineage>
</organism>
<evidence type="ECO:0000256" key="2">
    <source>
        <dbReference type="SAM" id="MobiDB-lite"/>
    </source>
</evidence>
<evidence type="ECO:0000313" key="5">
    <source>
        <dbReference type="Proteomes" id="UP000218209"/>
    </source>
</evidence>
<protein>
    <recommendedName>
        <fullName evidence="3">RING-type domain-containing protein</fullName>
    </recommendedName>
</protein>
<proteinExistence type="predicted"/>
<feature type="compositionally biased region" description="Low complexity" evidence="2">
    <location>
        <begin position="152"/>
        <end position="162"/>
    </location>
</feature>
<dbReference type="GO" id="GO:0061630">
    <property type="term" value="F:ubiquitin protein ligase activity"/>
    <property type="evidence" value="ECO:0007669"/>
    <property type="project" value="TreeGrafter"/>
</dbReference>